<evidence type="ECO:0000313" key="3">
    <source>
        <dbReference type="Proteomes" id="UP001374535"/>
    </source>
</evidence>
<feature type="compositionally biased region" description="Polar residues" evidence="1">
    <location>
        <begin position="60"/>
        <end position="94"/>
    </location>
</feature>
<accession>A0AAQ3SC87</accession>
<dbReference type="AlphaFoldDB" id="A0AAQ3SC87"/>
<feature type="compositionally biased region" description="Basic and acidic residues" evidence="1">
    <location>
        <begin position="25"/>
        <end position="36"/>
    </location>
</feature>
<sequence length="119" mass="13553">MTSYLDILPPPNRVLLGRPRKKRRLESWEQKRDDKQLGQAGIPKSCGICRQLGHRRPNCPQASQEQHQQATPDPTQATEQQDHQPTAHPNQASQQEDRQPTSHPTHGSQFTEDHTTIPI</sequence>
<dbReference type="Proteomes" id="UP001374535">
    <property type="component" value="Chromosome 1"/>
</dbReference>
<feature type="region of interest" description="Disordered" evidence="1">
    <location>
        <begin position="1"/>
        <end position="119"/>
    </location>
</feature>
<dbReference type="EMBL" id="CP144700">
    <property type="protein sequence ID" value="WVZ23329.1"/>
    <property type="molecule type" value="Genomic_DNA"/>
</dbReference>
<feature type="compositionally biased region" description="Polar residues" evidence="1">
    <location>
        <begin position="101"/>
        <end position="110"/>
    </location>
</feature>
<organism evidence="2 3">
    <name type="scientific">Vigna mungo</name>
    <name type="common">Black gram</name>
    <name type="synonym">Phaseolus mungo</name>
    <dbReference type="NCBI Taxonomy" id="3915"/>
    <lineage>
        <taxon>Eukaryota</taxon>
        <taxon>Viridiplantae</taxon>
        <taxon>Streptophyta</taxon>
        <taxon>Embryophyta</taxon>
        <taxon>Tracheophyta</taxon>
        <taxon>Spermatophyta</taxon>
        <taxon>Magnoliopsida</taxon>
        <taxon>eudicotyledons</taxon>
        <taxon>Gunneridae</taxon>
        <taxon>Pentapetalae</taxon>
        <taxon>rosids</taxon>
        <taxon>fabids</taxon>
        <taxon>Fabales</taxon>
        <taxon>Fabaceae</taxon>
        <taxon>Papilionoideae</taxon>
        <taxon>50 kb inversion clade</taxon>
        <taxon>NPAAA clade</taxon>
        <taxon>indigoferoid/millettioid clade</taxon>
        <taxon>Phaseoleae</taxon>
        <taxon>Vigna</taxon>
    </lineage>
</organism>
<reference evidence="2 3" key="1">
    <citation type="journal article" date="2023" name="Life. Sci Alliance">
        <title>Evolutionary insights into 3D genome organization and epigenetic landscape of Vigna mungo.</title>
        <authorList>
            <person name="Junaid A."/>
            <person name="Singh B."/>
            <person name="Bhatia S."/>
        </authorList>
    </citation>
    <scope>NUCLEOTIDE SEQUENCE [LARGE SCALE GENOMIC DNA]</scope>
    <source>
        <strain evidence="2">Urdbean</strain>
    </source>
</reference>
<evidence type="ECO:0000313" key="2">
    <source>
        <dbReference type="EMBL" id="WVZ23329.1"/>
    </source>
</evidence>
<gene>
    <name evidence="2" type="ORF">V8G54_001873</name>
</gene>
<protein>
    <submittedName>
        <fullName evidence="2">Uncharacterized protein</fullName>
    </submittedName>
</protein>
<keyword evidence="3" id="KW-1185">Reference proteome</keyword>
<evidence type="ECO:0000256" key="1">
    <source>
        <dbReference type="SAM" id="MobiDB-lite"/>
    </source>
</evidence>
<name>A0AAQ3SC87_VIGMU</name>
<proteinExistence type="predicted"/>